<dbReference type="RefSeq" id="WP_386187587.1">
    <property type="nucleotide sequence ID" value="NZ_JBHSBC010000001.1"/>
</dbReference>
<dbReference type="Gene3D" id="1.50.10.10">
    <property type="match status" value="1"/>
</dbReference>
<gene>
    <name evidence="2" type="ORF">ACFOYY_03095</name>
</gene>
<dbReference type="InterPro" id="IPR012341">
    <property type="entry name" value="6hp_glycosidase-like_sf"/>
</dbReference>
<organism evidence="2 3">
    <name type="scientific">Streptosporangium jomthongense</name>
    <dbReference type="NCBI Taxonomy" id="1193683"/>
    <lineage>
        <taxon>Bacteria</taxon>
        <taxon>Bacillati</taxon>
        <taxon>Actinomycetota</taxon>
        <taxon>Actinomycetes</taxon>
        <taxon>Streptosporangiales</taxon>
        <taxon>Streptosporangiaceae</taxon>
        <taxon>Streptosporangium</taxon>
    </lineage>
</organism>
<feature type="region of interest" description="Disordered" evidence="1">
    <location>
        <begin position="331"/>
        <end position="358"/>
    </location>
</feature>
<reference evidence="3" key="1">
    <citation type="journal article" date="2019" name="Int. J. Syst. Evol. Microbiol.">
        <title>The Global Catalogue of Microorganisms (GCM) 10K type strain sequencing project: providing services to taxonomists for standard genome sequencing and annotation.</title>
        <authorList>
            <consortium name="The Broad Institute Genomics Platform"/>
            <consortium name="The Broad Institute Genome Sequencing Center for Infectious Disease"/>
            <person name="Wu L."/>
            <person name="Ma J."/>
        </authorList>
    </citation>
    <scope>NUCLEOTIDE SEQUENCE [LARGE SCALE GENOMIC DNA]</scope>
    <source>
        <strain evidence="3">TBRC 7912</strain>
    </source>
</reference>
<evidence type="ECO:0000313" key="3">
    <source>
        <dbReference type="Proteomes" id="UP001595698"/>
    </source>
</evidence>
<protein>
    <submittedName>
        <fullName evidence="2">Prenyltransferase</fullName>
    </submittedName>
</protein>
<accession>A0ABV8EV75</accession>
<keyword evidence="3" id="KW-1185">Reference proteome</keyword>
<feature type="compositionally biased region" description="Basic and acidic residues" evidence="1">
    <location>
        <begin position="337"/>
        <end position="346"/>
    </location>
</feature>
<evidence type="ECO:0000313" key="2">
    <source>
        <dbReference type="EMBL" id="MFC3979090.1"/>
    </source>
</evidence>
<name>A0ABV8EV75_9ACTN</name>
<dbReference type="EMBL" id="JBHSBC010000001">
    <property type="protein sequence ID" value="MFC3979090.1"/>
    <property type="molecule type" value="Genomic_DNA"/>
</dbReference>
<evidence type="ECO:0000256" key="1">
    <source>
        <dbReference type="SAM" id="MobiDB-lite"/>
    </source>
</evidence>
<dbReference type="SUPFAM" id="SSF48208">
    <property type="entry name" value="Six-hairpin glycosidases"/>
    <property type="match status" value="1"/>
</dbReference>
<dbReference type="Proteomes" id="UP001595698">
    <property type="component" value="Unassembled WGS sequence"/>
</dbReference>
<proteinExistence type="predicted"/>
<dbReference type="InterPro" id="IPR008928">
    <property type="entry name" value="6-hairpin_glycosidase_sf"/>
</dbReference>
<sequence>MRRELVVETALSIAAVQEADGGVPWPEGHVDAWNHVECLMAMGVAGLSGPVRRGYDWLVRNQRADGSWPMKLVGGLAVERGGESNHAAYVAVGVWHQLLVTGDDGFAREMWPVVRSALDFVVGLQTARGEVVWERASDGEPAGYALLTGCASIHQGLRCGVLLGERLGDPQPDWELAADRLAHVLSDHPEAFADKSRFSMDWYYPVLGGAVRGPAARARLAAEWAVFVEPGLGVRCVSDQPWVTGAESCELVLTLDALGDRDEALRIFTDMQHLRHEDGSYWTGWQFANQKWFPHERSAYTAAAVVLAADALYGLTPASGLFRDVRGAMPGAMPGSTEDRATDRPAQDCGCSHAGSPA</sequence>
<comment type="caution">
    <text evidence="2">The sequence shown here is derived from an EMBL/GenBank/DDBJ whole genome shotgun (WGS) entry which is preliminary data.</text>
</comment>